<comment type="caution">
    <text evidence="2">The sequence shown here is derived from an EMBL/GenBank/DDBJ whole genome shotgun (WGS) entry which is preliminary data.</text>
</comment>
<name>A0A0J6STK8_9HYPH</name>
<dbReference type="Proteomes" id="UP000035955">
    <property type="component" value="Unassembled WGS sequence"/>
</dbReference>
<evidence type="ECO:0000313" key="2">
    <source>
        <dbReference type="EMBL" id="KMO38585.1"/>
    </source>
</evidence>
<feature type="compositionally biased region" description="Basic residues" evidence="1">
    <location>
        <begin position="75"/>
        <end position="89"/>
    </location>
</feature>
<evidence type="ECO:0000256" key="1">
    <source>
        <dbReference type="SAM" id="MobiDB-lite"/>
    </source>
</evidence>
<evidence type="ECO:0000313" key="3">
    <source>
        <dbReference type="Proteomes" id="UP000035955"/>
    </source>
</evidence>
<dbReference type="EMBL" id="LABY01000072">
    <property type="protein sequence ID" value="KMO38585.1"/>
    <property type="molecule type" value="Genomic_DNA"/>
</dbReference>
<gene>
    <name evidence="2" type="ORF">VQ02_11690</name>
</gene>
<sequence length="89" mass="9652">MTRRTRTIREGDAKRAAARAAKATSAMADETARHRVAMQDIAARRSEAALRPDAAVRAAALARVAAAAAKEQQRHQAKTKSIKTMNNKK</sequence>
<keyword evidence="3" id="KW-1185">Reference proteome</keyword>
<proteinExistence type="predicted"/>
<reference evidence="2 3" key="1">
    <citation type="submission" date="2015-03" db="EMBL/GenBank/DDBJ databases">
        <title>Genome sequencing of Methylobacterium variabile DSM 16961.</title>
        <authorList>
            <person name="Chaudhry V."/>
            <person name="Patil P.B."/>
        </authorList>
    </citation>
    <scope>NUCLEOTIDE SEQUENCE [LARGE SCALE GENOMIC DNA]</scope>
    <source>
        <strain evidence="2 3">DSM 16961</strain>
    </source>
</reference>
<organism evidence="2 3">
    <name type="scientific">Methylobacterium variabile</name>
    <dbReference type="NCBI Taxonomy" id="298794"/>
    <lineage>
        <taxon>Bacteria</taxon>
        <taxon>Pseudomonadati</taxon>
        <taxon>Pseudomonadota</taxon>
        <taxon>Alphaproteobacteria</taxon>
        <taxon>Hyphomicrobiales</taxon>
        <taxon>Methylobacteriaceae</taxon>
        <taxon>Methylobacterium</taxon>
    </lineage>
</organism>
<dbReference type="AlphaFoldDB" id="A0A0J6STK8"/>
<accession>A0A0J6STK8</accession>
<dbReference type="PATRIC" id="fig|298794.3.peg.7025"/>
<protein>
    <submittedName>
        <fullName evidence="2">Uncharacterized protein</fullName>
    </submittedName>
</protein>
<dbReference type="RefSeq" id="WP_048444364.1">
    <property type="nucleotide sequence ID" value="NZ_LABY01000072.1"/>
</dbReference>
<feature type="region of interest" description="Disordered" evidence="1">
    <location>
        <begin position="67"/>
        <end position="89"/>
    </location>
</feature>